<reference evidence="1" key="1">
    <citation type="submission" date="2023-02" db="EMBL/GenBank/DDBJ databases">
        <title>Colletotrichum kahawae CIFC_Que2 genome sequencing and assembly.</title>
        <authorList>
            <person name="Baroncelli R."/>
        </authorList>
    </citation>
    <scope>NUCLEOTIDE SEQUENCE</scope>
    <source>
        <strain evidence="1">CIFC_Que2</strain>
    </source>
</reference>
<dbReference type="Proteomes" id="UP001281614">
    <property type="component" value="Unassembled WGS sequence"/>
</dbReference>
<evidence type="ECO:0000313" key="2">
    <source>
        <dbReference type="Proteomes" id="UP001281614"/>
    </source>
</evidence>
<evidence type="ECO:0000313" key="1">
    <source>
        <dbReference type="EMBL" id="KAK2743934.1"/>
    </source>
</evidence>
<name>A0AAD9Y8W2_COLKA</name>
<dbReference type="EMBL" id="VYYT01000315">
    <property type="protein sequence ID" value="KAK2743934.1"/>
    <property type="molecule type" value="Genomic_DNA"/>
</dbReference>
<protein>
    <recommendedName>
        <fullName evidence="3">GAG-pre-integrase domain-containing protein</fullName>
    </recommendedName>
</protein>
<gene>
    <name evidence="1" type="ORF">CKAH01_18363</name>
</gene>
<sequence>MRDRHVASPPIYAAIDSRVIHRNNIIVDSGCSGYLFRDMEHFTKYTPRDDLLPFTATNGDDTINDVEYSPLSPANLLSPGKLRKAGIDYDYKSGSLVHTNNARPIGKVEWIMDVMVLQTCTTSDVPVDTAIALASVRRNLKPTLEIIYRRLIHAYPSRVIEAYRRVGIVFSKEEIENFHCEACYLAKSTEIVSRNSPLPLTQIGEEIYLDLIEVKPLSMTSKRYALHFLDKYSGYHWLVLLLNHHYEVVRDAIKNFHDVFNNMTGLNVKT</sequence>
<comment type="caution">
    <text evidence="1">The sequence shown here is derived from an EMBL/GenBank/DDBJ whole genome shotgun (WGS) entry which is preliminary data.</text>
</comment>
<evidence type="ECO:0008006" key="3">
    <source>
        <dbReference type="Google" id="ProtNLM"/>
    </source>
</evidence>
<organism evidence="1 2">
    <name type="scientific">Colletotrichum kahawae</name>
    <name type="common">Coffee berry disease fungus</name>
    <dbReference type="NCBI Taxonomy" id="34407"/>
    <lineage>
        <taxon>Eukaryota</taxon>
        <taxon>Fungi</taxon>
        <taxon>Dikarya</taxon>
        <taxon>Ascomycota</taxon>
        <taxon>Pezizomycotina</taxon>
        <taxon>Sordariomycetes</taxon>
        <taxon>Hypocreomycetidae</taxon>
        <taxon>Glomerellales</taxon>
        <taxon>Glomerellaceae</taxon>
        <taxon>Colletotrichum</taxon>
        <taxon>Colletotrichum gloeosporioides species complex</taxon>
    </lineage>
</organism>
<proteinExistence type="predicted"/>
<keyword evidence="2" id="KW-1185">Reference proteome</keyword>
<dbReference type="AlphaFoldDB" id="A0AAD9Y8W2"/>
<accession>A0AAD9Y8W2</accession>